<evidence type="ECO:0000256" key="4">
    <source>
        <dbReference type="ARBA" id="ARBA00022989"/>
    </source>
</evidence>
<keyword evidence="2" id="KW-0812">Transmembrane</keyword>
<dbReference type="GO" id="GO:1904294">
    <property type="term" value="P:positive regulation of ERAD pathway"/>
    <property type="evidence" value="ECO:0007669"/>
    <property type="project" value="InterPro"/>
</dbReference>
<name>A0AA38FUL7_TAXCH</name>
<dbReference type="GO" id="GO:0016020">
    <property type="term" value="C:membrane"/>
    <property type="evidence" value="ECO:0007669"/>
    <property type="project" value="UniProtKB-SubCell"/>
</dbReference>
<evidence type="ECO:0000256" key="5">
    <source>
        <dbReference type="ARBA" id="ARBA00023136"/>
    </source>
</evidence>
<gene>
    <name evidence="7" type="ORF">KI387_025393</name>
</gene>
<keyword evidence="5" id="KW-0472">Membrane</keyword>
<dbReference type="EMBL" id="JAHRHJ020000006">
    <property type="protein sequence ID" value="KAH9310358.1"/>
    <property type="molecule type" value="Genomic_DNA"/>
</dbReference>
<evidence type="ECO:0000256" key="3">
    <source>
        <dbReference type="ARBA" id="ARBA00022786"/>
    </source>
</evidence>
<dbReference type="GO" id="GO:0061630">
    <property type="term" value="F:ubiquitin protein ligase activity"/>
    <property type="evidence" value="ECO:0007669"/>
    <property type="project" value="InterPro"/>
</dbReference>
<reference evidence="7 8" key="1">
    <citation type="journal article" date="2021" name="Nat. Plants">
        <title>The Taxus genome provides insights into paclitaxel biosynthesis.</title>
        <authorList>
            <person name="Xiong X."/>
            <person name="Gou J."/>
            <person name="Liao Q."/>
            <person name="Li Y."/>
            <person name="Zhou Q."/>
            <person name="Bi G."/>
            <person name="Li C."/>
            <person name="Du R."/>
            <person name="Wang X."/>
            <person name="Sun T."/>
            <person name="Guo L."/>
            <person name="Liang H."/>
            <person name="Lu P."/>
            <person name="Wu Y."/>
            <person name="Zhang Z."/>
            <person name="Ro D.K."/>
            <person name="Shang Y."/>
            <person name="Huang S."/>
            <person name="Yan J."/>
        </authorList>
    </citation>
    <scope>NUCLEOTIDE SEQUENCE [LARGE SCALE GENOMIC DNA]</scope>
    <source>
        <strain evidence="7">Ta-2019</strain>
    </source>
</reference>
<keyword evidence="4" id="KW-1133">Transmembrane helix</keyword>
<dbReference type="PANTHER" id="PTHR15860:SF0">
    <property type="entry name" value="LP20373P"/>
    <property type="match status" value="1"/>
</dbReference>
<keyword evidence="8" id="KW-1185">Reference proteome</keyword>
<evidence type="ECO:0000256" key="6">
    <source>
        <dbReference type="SAM" id="MobiDB-lite"/>
    </source>
</evidence>
<evidence type="ECO:0000313" key="8">
    <source>
        <dbReference type="Proteomes" id="UP000824469"/>
    </source>
</evidence>
<dbReference type="Proteomes" id="UP000824469">
    <property type="component" value="Unassembled WGS sequence"/>
</dbReference>
<feature type="compositionally biased region" description="Polar residues" evidence="6">
    <location>
        <begin position="113"/>
        <end position="127"/>
    </location>
</feature>
<comment type="caution">
    <text evidence="7">The sequence shown here is derived from an EMBL/GenBank/DDBJ whole genome shotgun (WGS) entry which is preliminary data.</text>
</comment>
<organism evidence="7 8">
    <name type="scientific">Taxus chinensis</name>
    <name type="common">Chinese yew</name>
    <name type="synonym">Taxus wallichiana var. chinensis</name>
    <dbReference type="NCBI Taxonomy" id="29808"/>
    <lineage>
        <taxon>Eukaryota</taxon>
        <taxon>Viridiplantae</taxon>
        <taxon>Streptophyta</taxon>
        <taxon>Embryophyta</taxon>
        <taxon>Tracheophyta</taxon>
        <taxon>Spermatophyta</taxon>
        <taxon>Pinopsida</taxon>
        <taxon>Pinidae</taxon>
        <taxon>Conifers II</taxon>
        <taxon>Cupressales</taxon>
        <taxon>Taxaceae</taxon>
        <taxon>Taxus</taxon>
    </lineage>
</organism>
<dbReference type="AlphaFoldDB" id="A0AA38FUL7"/>
<feature type="compositionally biased region" description="Polar residues" evidence="6">
    <location>
        <begin position="141"/>
        <end position="168"/>
    </location>
</feature>
<dbReference type="InterPro" id="IPR044235">
    <property type="entry name" value="RNFT1/2"/>
</dbReference>
<accession>A0AA38FUL7</accession>
<proteinExistence type="predicted"/>
<evidence type="ECO:0000256" key="1">
    <source>
        <dbReference type="ARBA" id="ARBA00004141"/>
    </source>
</evidence>
<dbReference type="PANTHER" id="PTHR15860">
    <property type="entry name" value="UNCHARACTERIZED RING FINGER-CONTAINING PROTEIN"/>
    <property type="match status" value="1"/>
</dbReference>
<feature type="region of interest" description="Disordered" evidence="6">
    <location>
        <begin position="102"/>
        <end position="169"/>
    </location>
</feature>
<evidence type="ECO:0000256" key="2">
    <source>
        <dbReference type="ARBA" id="ARBA00022692"/>
    </source>
</evidence>
<feature type="non-terminal residue" evidence="7">
    <location>
        <position position="250"/>
    </location>
</feature>
<dbReference type="OMA" id="HIQNDSG"/>
<comment type="subcellular location">
    <subcellularLocation>
        <location evidence="1">Membrane</location>
        <topology evidence="1">Multi-pass membrane protein</topology>
    </subcellularLocation>
</comment>
<protein>
    <submittedName>
        <fullName evidence="7">Uncharacterized protein</fullName>
    </submittedName>
</protein>
<evidence type="ECO:0000313" key="7">
    <source>
        <dbReference type="EMBL" id="KAH9310358.1"/>
    </source>
</evidence>
<sequence length="250" mass="26559">METSGGNTEGGLRSNGTRRYGMHFSAANIIQAPLTALLEYSGLLRGRSHHHESEAATGLIAGGGSFRDRVDDGGGAEVSIRIIGAGEQEHVRVGAVASNVEETETGNGGNNNHIQGSSTPLQGTGNVDISGGGSVGSSSSITPLTINSGPNSAETDASDNSNNTNGNGRDTAYQRYDIQQLARWIEQILPFSLLLLVVFIRQHLQGNFLPADLTNVQVNFVLENGNENYDVLLLAWNEILNKGYATVFYQ</sequence>
<keyword evidence="3" id="KW-0833">Ubl conjugation pathway</keyword>